<sequence length="248" mass="27849">MQHPEDEAVTDPKRQLALRAARKRDVMDYVPWAFAILGVLFLVIGVGVAWRTVNFRAGAQTADAVVVERIESRDKEGSTVYAITVEYTVDGRSYRYAPGDRSNSEPEVGEHLSVFYRPDNPGDARLGGFAGWSNALIFTFLGSVFGLLGGTFIFFTRRDRRRQERTVRIGEPLTCVVESIVENTTYSPNGDSSTEWVLTARYDDPANNRVLRFKRNYSQKPRGIVVDRDLVTVFVDPDDPSNYVIAAD</sequence>
<evidence type="ECO:0000313" key="3">
    <source>
        <dbReference type="EMBL" id="MBS9532536.1"/>
    </source>
</evidence>
<keyword evidence="1" id="KW-0812">Transmembrane</keyword>
<feature type="domain" description="DUF3592" evidence="2">
    <location>
        <begin position="63"/>
        <end position="129"/>
    </location>
</feature>
<dbReference type="RefSeq" id="WP_214091412.1">
    <property type="nucleotide sequence ID" value="NZ_JAHCLR010000003.1"/>
</dbReference>
<dbReference type="InterPro" id="IPR021994">
    <property type="entry name" value="DUF3592"/>
</dbReference>
<organism evidence="3 4">
    <name type="scientific">Mycolicibacter acidiphilus</name>
    <dbReference type="NCBI Taxonomy" id="2835306"/>
    <lineage>
        <taxon>Bacteria</taxon>
        <taxon>Bacillati</taxon>
        <taxon>Actinomycetota</taxon>
        <taxon>Actinomycetes</taxon>
        <taxon>Mycobacteriales</taxon>
        <taxon>Mycobacteriaceae</taxon>
        <taxon>Mycolicibacter</taxon>
    </lineage>
</organism>
<dbReference type="EMBL" id="JAHCLR010000003">
    <property type="protein sequence ID" value="MBS9532536.1"/>
    <property type="molecule type" value="Genomic_DNA"/>
</dbReference>
<feature type="transmembrane region" description="Helical" evidence="1">
    <location>
        <begin position="29"/>
        <end position="50"/>
    </location>
</feature>
<name>A0ABS5RGE3_9MYCO</name>
<accession>A0ABS5RGE3</accession>
<keyword evidence="1" id="KW-0472">Membrane</keyword>
<feature type="transmembrane region" description="Helical" evidence="1">
    <location>
        <begin position="135"/>
        <end position="155"/>
    </location>
</feature>
<reference evidence="3 4" key="1">
    <citation type="submission" date="2021-05" db="EMBL/GenBank/DDBJ databases">
        <title>Mycobacterium acidophilum sp. nov., an extremely acid-tolerant member of the genus Mycobacterium.</title>
        <authorList>
            <person name="Xia J."/>
        </authorList>
    </citation>
    <scope>NUCLEOTIDE SEQUENCE [LARGE SCALE GENOMIC DNA]</scope>
    <source>
        <strain evidence="3 4">M1</strain>
    </source>
</reference>
<gene>
    <name evidence="3" type="ORF">KIH27_02920</name>
</gene>
<evidence type="ECO:0000259" key="2">
    <source>
        <dbReference type="Pfam" id="PF12158"/>
    </source>
</evidence>
<proteinExistence type="predicted"/>
<keyword evidence="4" id="KW-1185">Reference proteome</keyword>
<evidence type="ECO:0000313" key="4">
    <source>
        <dbReference type="Proteomes" id="UP001519535"/>
    </source>
</evidence>
<keyword evidence="1" id="KW-1133">Transmembrane helix</keyword>
<dbReference type="Pfam" id="PF12158">
    <property type="entry name" value="DUF3592"/>
    <property type="match status" value="1"/>
</dbReference>
<dbReference type="Proteomes" id="UP001519535">
    <property type="component" value="Unassembled WGS sequence"/>
</dbReference>
<comment type="caution">
    <text evidence="3">The sequence shown here is derived from an EMBL/GenBank/DDBJ whole genome shotgun (WGS) entry which is preliminary data.</text>
</comment>
<protein>
    <submittedName>
        <fullName evidence="3">DUF3592 domain-containing protein</fullName>
    </submittedName>
</protein>
<evidence type="ECO:0000256" key="1">
    <source>
        <dbReference type="SAM" id="Phobius"/>
    </source>
</evidence>